<proteinExistence type="predicted"/>
<sequence>MSKKTKEPQVERTEKIVPPPTNEPSYLEEENEFESVGENEVSEDFEKEFTKELNEEEEEIDLEYFDTFLTREELEYHESILKNLRASWIRAKIRIRNLNKIKIPCMIGHFFKEQDYIDFKSPINVILDEEIPEVLSIFIWKILG</sequence>
<accession>A0A6L2NN83</accession>
<dbReference type="EMBL" id="BKCJ010009325">
    <property type="protein sequence ID" value="GEU86452.1"/>
    <property type="molecule type" value="Genomic_DNA"/>
</dbReference>
<evidence type="ECO:0000313" key="2">
    <source>
        <dbReference type="EMBL" id="GEU86452.1"/>
    </source>
</evidence>
<dbReference type="AlphaFoldDB" id="A0A6L2NN83"/>
<name>A0A6L2NN83_TANCI</name>
<evidence type="ECO:0000256" key="1">
    <source>
        <dbReference type="SAM" id="MobiDB-lite"/>
    </source>
</evidence>
<protein>
    <submittedName>
        <fullName evidence="2">Uncharacterized protein</fullName>
    </submittedName>
</protein>
<gene>
    <name evidence="2" type="ORF">Tci_058430</name>
</gene>
<feature type="compositionally biased region" description="Acidic residues" evidence="1">
    <location>
        <begin position="26"/>
        <end position="46"/>
    </location>
</feature>
<reference evidence="2" key="1">
    <citation type="journal article" date="2019" name="Sci. Rep.">
        <title>Draft genome of Tanacetum cinerariifolium, the natural source of mosquito coil.</title>
        <authorList>
            <person name="Yamashiro T."/>
            <person name="Shiraishi A."/>
            <person name="Satake H."/>
            <person name="Nakayama K."/>
        </authorList>
    </citation>
    <scope>NUCLEOTIDE SEQUENCE</scope>
</reference>
<comment type="caution">
    <text evidence="2">The sequence shown here is derived from an EMBL/GenBank/DDBJ whole genome shotgun (WGS) entry which is preliminary data.</text>
</comment>
<feature type="region of interest" description="Disordered" evidence="1">
    <location>
        <begin position="1"/>
        <end position="49"/>
    </location>
</feature>
<feature type="compositionally biased region" description="Basic and acidic residues" evidence="1">
    <location>
        <begin position="1"/>
        <end position="15"/>
    </location>
</feature>
<organism evidence="2">
    <name type="scientific">Tanacetum cinerariifolium</name>
    <name type="common">Dalmatian daisy</name>
    <name type="synonym">Chrysanthemum cinerariifolium</name>
    <dbReference type="NCBI Taxonomy" id="118510"/>
    <lineage>
        <taxon>Eukaryota</taxon>
        <taxon>Viridiplantae</taxon>
        <taxon>Streptophyta</taxon>
        <taxon>Embryophyta</taxon>
        <taxon>Tracheophyta</taxon>
        <taxon>Spermatophyta</taxon>
        <taxon>Magnoliopsida</taxon>
        <taxon>eudicotyledons</taxon>
        <taxon>Gunneridae</taxon>
        <taxon>Pentapetalae</taxon>
        <taxon>asterids</taxon>
        <taxon>campanulids</taxon>
        <taxon>Asterales</taxon>
        <taxon>Asteraceae</taxon>
        <taxon>Asteroideae</taxon>
        <taxon>Anthemideae</taxon>
        <taxon>Anthemidinae</taxon>
        <taxon>Tanacetum</taxon>
    </lineage>
</organism>